<dbReference type="PANTHER" id="PTHR48043:SF145">
    <property type="entry name" value="FI06409P-RELATED"/>
    <property type="match status" value="1"/>
</dbReference>
<reference evidence="3 4" key="1">
    <citation type="submission" date="2019-02" db="EMBL/GenBank/DDBJ databases">
        <title>Paracoccus subflavus sp. nov., isolated from marine sediment of the Pacific Ocean.</title>
        <authorList>
            <person name="Zhang G."/>
        </authorList>
    </citation>
    <scope>NUCLEOTIDE SEQUENCE [LARGE SCALE GENOMIC DNA]</scope>
    <source>
        <strain evidence="3 4">GY0581</strain>
    </source>
</reference>
<evidence type="ECO:0000313" key="3">
    <source>
        <dbReference type="EMBL" id="TBN41826.1"/>
    </source>
</evidence>
<dbReference type="AlphaFoldDB" id="A0A4V2JCG9"/>
<dbReference type="GO" id="GO:0008194">
    <property type="term" value="F:UDP-glycosyltransferase activity"/>
    <property type="evidence" value="ECO:0007669"/>
    <property type="project" value="InterPro"/>
</dbReference>
<dbReference type="OrthoDB" id="139086at2"/>
<protein>
    <submittedName>
        <fullName evidence="3">Glycosyltransferase</fullName>
    </submittedName>
</protein>
<evidence type="ECO:0000256" key="1">
    <source>
        <dbReference type="ARBA" id="ARBA00022676"/>
    </source>
</evidence>
<dbReference type="PANTHER" id="PTHR48043">
    <property type="entry name" value="EG:EG0003.4 PROTEIN-RELATED"/>
    <property type="match status" value="1"/>
</dbReference>
<keyword evidence="1" id="KW-0328">Glycosyltransferase</keyword>
<keyword evidence="4" id="KW-1185">Reference proteome</keyword>
<evidence type="ECO:0000313" key="4">
    <source>
        <dbReference type="Proteomes" id="UP000293520"/>
    </source>
</evidence>
<comment type="caution">
    <text evidence="3">The sequence shown here is derived from an EMBL/GenBank/DDBJ whole genome shotgun (WGS) entry which is preliminary data.</text>
</comment>
<name>A0A4V2JCG9_9RHOB</name>
<sequence>MAGQTRHTRPPRGFMRAVLICPPLHSHLRAFEALARAWTRKGHEAIFLTEPGVVLEGDMRQAILPGPVLRPQSRTLLAEILAGARRTDRLCRDAPALLRDLSPDLILGDQMEPASGLLARALGLPLASIACAVPMDPEPGIPLPFLGWPHDTSAQGLKRNAGGERIAGLLLTPQNRVIRHWARHWGLGDLGRLQDCLSSDLTLSQIAPGFDYPRPANGGHIVQLGPFRQGQVTQDFPPDIRPDPARPFVYASLGTLQSHRAGLLARIARACRQAGVQVLVSHAGSLTDGQAGRIPADWVRSFVPQQAVLARAALCITHAGLNTALECLAAGVPMLALPLTHDQPGVAARIVQSGTGLRLHPWQRGSNRIADAVATLLADENFRARARHFAAEAASWGGAAGAVDAIEARFSPRRSAQAS</sequence>
<dbReference type="Gene3D" id="3.40.50.2000">
    <property type="entry name" value="Glycogen Phosphorylase B"/>
    <property type="match status" value="2"/>
</dbReference>
<keyword evidence="2 3" id="KW-0808">Transferase</keyword>
<proteinExistence type="predicted"/>
<dbReference type="SUPFAM" id="SSF53756">
    <property type="entry name" value="UDP-Glycosyltransferase/glycogen phosphorylase"/>
    <property type="match status" value="1"/>
</dbReference>
<gene>
    <name evidence="3" type="ORF">EYE42_05315</name>
</gene>
<dbReference type="InterPro" id="IPR050271">
    <property type="entry name" value="UDP-glycosyltransferase"/>
</dbReference>
<dbReference type="EMBL" id="SISK01000003">
    <property type="protein sequence ID" value="TBN41826.1"/>
    <property type="molecule type" value="Genomic_DNA"/>
</dbReference>
<evidence type="ECO:0000256" key="2">
    <source>
        <dbReference type="ARBA" id="ARBA00022679"/>
    </source>
</evidence>
<organism evidence="3 4">
    <name type="scientific">Paracoccus subflavus</name>
    <dbReference type="NCBI Taxonomy" id="2528244"/>
    <lineage>
        <taxon>Bacteria</taxon>
        <taxon>Pseudomonadati</taxon>
        <taxon>Pseudomonadota</taxon>
        <taxon>Alphaproteobacteria</taxon>
        <taxon>Rhodobacterales</taxon>
        <taxon>Paracoccaceae</taxon>
        <taxon>Paracoccus</taxon>
    </lineage>
</organism>
<accession>A0A4V2JCG9</accession>
<dbReference type="Pfam" id="PF00201">
    <property type="entry name" value="UDPGT"/>
    <property type="match status" value="1"/>
</dbReference>
<dbReference type="CDD" id="cd03784">
    <property type="entry name" value="GT1_Gtf-like"/>
    <property type="match status" value="1"/>
</dbReference>
<dbReference type="InterPro" id="IPR002213">
    <property type="entry name" value="UDP_glucos_trans"/>
</dbReference>
<dbReference type="Proteomes" id="UP000293520">
    <property type="component" value="Unassembled WGS sequence"/>
</dbReference>